<evidence type="ECO:0000313" key="4">
    <source>
        <dbReference type="EMBL" id="MDT9000796.1"/>
    </source>
</evidence>
<keyword evidence="1 2" id="KW-0597">Phosphoprotein</keyword>
<dbReference type="InterPro" id="IPR050595">
    <property type="entry name" value="Bact_response_regulator"/>
</dbReference>
<dbReference type="PANTHER" id="PTHR44591:SF23">
    <property type="entry name" value="CHEY SUBFAMILY"/>
    <property type="match status" value="1"/>
</dbReference>
<proteinExistence type="predicted"/>
<dbReference type="SUPFAM" id="SSF52172">
    <property type="entry name" value="CheY-like"/>
    <property type="match status" value="1"/>
</dbReference>
<dbReference type="RefSeq" id="WP_315651678.1">
    <property type="nucleotide sequence ID" value="NZ_JAVXZY010000006.1"/>
</dbReference>
<dbReference type="PROSITE" id="PS50110">
    <property type="entry name" value="RESPONSE_REGULATORY"/>
    <property type="match status" value="1"/>
</dbReference>
<evidence type="ECO:0000313" key="5">
    <source>
        <dbReference type="Proteomes" id="UP001246372"/>
    </source>
</evidence>
<comment type="caution">
    <text evidence="4">The sequence shown here is derived from an EMBL/GenBank/DDBJ whole genome shotgun (WGS) entry which is preliminary data.</text>
</comment>
<name>A0ABU3PFV6_9BURK</name>
<evidence type="ECO:0000256" key="2">
    <source>
        <dbReference type="PROSITE-ProRule" id="PRU00169"/>
    </source>
</evidence>
<feature type="domain" description="Response regulatory" evidence="3">
    <location>
        <begin position="81"/>
        <end position="196"/>
    </location>
</feature>
<dbReference type="Pfam" id="PF12728">
    <property type="entry name" value="HTH_17"/>
    <property type="match status" value="1"/>
</dbReference>
<dbReference type="PANTHER" id="PTHR44591">
    <property type="entry name" value="STRESS RESPONSE REGULATOR PROTEIN 1"/>
    <property type="match status" value="1"/>
</dbReference>
<evidence type="ECO:0000259" key="3">
    <source>
        <dbReference type="PROSITE" id="PS50110"/>
    </source>
</evidence>
<dbReference type="Pfam" id="PF00072">
    <property type="entry name" value="Response_reg"/>
    <property type="match status" value="1"/>
</dbReference>
<reference evidence="4" key="1">
    <citation type="submission" date="2023-09" db="EMBL/GenBank/DDBJ databases">
        <title>Paucibacter sp. APW11 Genome sequencing and assembly.</title>
        <authorList>
            <person name="Kim I."/>
        </authorList>
    </citation>
    <scope>NUCLEOTIDE SEQUENCE</scope>
    <source>
        <strain evidence="4">APW11</strain>
    </source>
</reference>
<dbReference type="InterPro" id="IPR041657">
    <property type="entry name" value="HTH_17"/>
</dbReference>
<dbReference type="EMBL" id="JAVXZY010000006">
    <property type="protein sequence ID" value="MDT9000796.1"/>
    <property type="molecule type" value="Genomic_DNA"/>
</dbReference>
<feature type="modified residue" description="4-aspartylphosphate" evidence="2">
    <location>
        <position position="132"/>
    </location>
</feature>
<gene>
    <name evidence="4" type="ORF">RQP53_16080</name>
</gene>
<dbReference type="InterPro" id="IPR001789">
    <property type="entry name" value="Sig_transdc_resp-reg_receiver"/>
</dbReference>
<dbReference type="SMART" id="SM00448">
    <property type="entry name" value="REC"/>
    <property type="match status" value="1"/>
</dbReference>
<organism evidence="4 5">
    <name type="scientific">Roseateles aquae</name>
    <dbReference type="NCBI Taxonomy" id="3077235"/>
    <lineage>
        <taxon>Bacteria</taxon>
        <taxon>Pseudomonadati</taxon>
        <taxon>Pseudomonadota</taxon>
        <taxon>Betaproteobacteria</taxon>
        <taxon>Burkholderiales</taxon>
        <taxon>Sphaerotilaceae</taxon>
        <taxon>Roseateles</taxon>
    </lineage>
</organism>
<dbReference type="CDD" id="cd04762">
    <property type="entry name" value="HTH_MerR-trunc"/>
    <property type="match status" value="1"/>
</dbReference>
<dbReference type="InterPro" id="IPR011006">
    <property type="entry name" value="CheY-like_superfamily"/>
</dbReference>
<keyword evidence="5" id="KW-1185">Reference proteome</keyword>
<dbReference type="InterPro" id="IPR009061">
    <property type="entry name" value="DNA-bd_dom_put_sf"/>
</dbReference>
<dbReference type="InterPro" id="IPR010093">
    <property type="entry name" value="SinI_DNA-bd"/>
</dbReference>
<dbReference type="NCBIfam" id="TIGR01764">
    <property type="entry name" value="excise"/>
    <property type="match status" value="1"/>
</dbReference>
<dbReference type="SUPFAM" id="SSF46955">
    <property type="entry name" value="Putative DNA-binding domain"/>
    <property type="match status" value="1"/>
</dbReference>
<dbReference type="Gene3D" id="3.40.50.2300">
    <property type="match status" value="1"/>
</dbReference>
<sequence>MNERLPSYTTVEAARLLGISPASVQRWVDGGHLRAWKTVGGHRRIDAASVDEWLAAQREGSTANGSAASNPAGAVAALGTSVLLVDDDPIARELLEVQVRMALPQARITLAENGFQALLAVGRQMPDVVITDMVMPHMNGVEMLRQLMAEAAPRRVIAVSSQSREGLARLGALPPAVLLLAKPVDQQALSAALQGL</sequence>
<dbReference type="Gene3D" id="1.10.1660.10">
    <property type="match status" value="1"/>
</dbReference>
<evidence type="ECO:0000256" key="1">
    <source>
        <dbReference type="ARBA" id="ARBA00022553"/>
    </source>
</evidence>
<accession>A0ABU3PFV6</accession>
<protein>
    <submittedName>
        <fullName evidence="4">Response regulator</fullName>
    </submittedName>
</protein>
<dbReference type="Proteomes" id="UP001246372">
    <property type="component" value="Unassembled WGS sequence"/>
</dbReference>